<gene>
    <name evidence="2" type="ORF">UU65_C0002G0183</name>
</gene>
<evidence type="ECO:0008006" key="4">
    <source>
        <dbReference type="Google" id="ProtNLM"/>
    </source>
</evidence>
<dbReference type="EMBL" id="LCBL01000002">
    <property type="protein sequence ID" value="KKS09405.1"/>
    <property type="molecule type" value="Genomic_DNA"/>
</dbReference>
<organism evidence="2 3">
    <name type="scientific">candidate division CPR2 bacterium GW2011_GWC1_41_48</name>
    <dbReference type="NCBI Taxonomy" id="1618344"/>
    <lineage>
        <taxon>Bacteria</taxon>
        <taxon>Bacteria division CPR2</taxon>
    </lineage>
</organism>
<keyword evidence="1" id="KW-0812">Transmembrane</keyword>
<proteinExistence type="predicted"/>
<feature type="transmembrane region" description="Helical" evidence="1">
    <location>
        <begin position="58"/>
        <end position="75"/>
    </location>
</feature>
<sequence>MAEEISSNEQTETDETNRPILAWETHEFSHFDRGKVWYIGIGTFFVILIGYFAFFRQWTSVFVFIALAIVLFRFIKSEPEYVSCEILDAGVRFNNRFYSYGDLHSFSIAYNDATKFLQLLTNYRYMYAIKIPLSNDVNPLDVRELLVRHIPEQPYEEDLIDKVSKFLKI</sequence>
<feature type="transmembrane region" description="Helical" evidence="1">
    <location>
        <begin position="36"/>
        <end position="52"/>
    </location>
</feature>
<keyword evidence="1" id="KW-0472">Membrane</keyword>
<comment type="caution">
    <text evidence="2">The sequence shown here is derived from an EMBL/GenBank/DDBJ whole genome shotgun (WGS) entry which is preliminary data.</text>
</comment>
<accession>A0A0G0W8U1</accession>
<dbReference type="AlphaFoldDB" id="A0A0G0W8U1"/>
<evidence type="ECO:0000313" key="2">
    <source>
        <dbReference type="EMBL" id="KKS09405.1"/>
    </source>
</evidence>
<keyword evidence="1" id="KW-1133">Transmembrane helix</keyword>
<protein>
    <recommendedName>
        <fullName evidence="4">DUF5673 domain-containing protein</fullName>
    </recommendedName>
</protein>
<dbReference type="Proteomes" id="UP000033869">
    <property type="component" value="Unassembled WGS sequence"/>
</dbReference>
<evidence type="ECO:0000313" key="3">
    <source>
        <dbReference type="Proteomes" id="UP000033869"/>
    </source>
</evidence>
<evidence type="ECO:0000256" key="1">
    <source>
        <dbReference type="SAM" id="Phobius"/>
    </source>
</evidence>
<reference evidence="2 3" key="1">
    <citation type="journal article" date="2015" name="Nature">
        <title>rRNA introns, odd ribosomes, and small enigmatic genomes across a large radiation of phyla.</title>
        <authorList>
            <person name="Brown C.T."/>
            <person name="Hug L.A."/>
            <person name="Thomas B.C."/>
            <person name="Sharon I."/>
            <person name="Castelle C.J."/>
            <person name="Singh A."/>
            <person name="Wilkins M.J."/>
            <person name="Williams K.H."/>
            <person name="Banfield J.F."/>
        </authorList>
    </citation>
    <scope>NUCLEOTIDE SEQUENCE [LARGE SCALE GENOMIC DNA]</scope>
</reference>
<name>A0A0G0W8U1_UNCC2</name>